<sequence>MYRCSDSETLIMSSLLLFCNISIFMRFL</sequence>
<keyword evidence="1" id="KW-0472">Membrane</keyword>
<protein>
    <submittedName>
        <fullName evidence="2">Uncharacterized protein</fullName>
    </submittedName>
</protein>
<evidence type="ECO:0000256" key="1">
    <source>
        <dbReference type="SAM" id="Phobius"/>
    </source>
</evidence>
<dbReference type="EMBL" id="GBRH01190376">
    <property type="protein sequence ID" value="JAE07520.1"/>
    <property type="molecule type" value="Transcribed_RNA"/>
</dbReference>
<reference evidence="2" key="1">
    <citation type="submission" date="2014-09" db="EMBL/GenBank/DDBJ databases">
        <authorList>
            <person name="Magalhaes I.L.F."/>
            <person name="Oliveira U."/>
            <person name="Santos F.R."/>
            <person name="Vidigal T.H.D.A."/>
            <person name="Brescovit A.D."/>
            <person name="Santos A.J."/>
        </authorList>
    </citation>
    <scope>NUCLEOTIDE SEQUENCE</scope>
    <source>
        <tissue evidence="2">Shoot tissue taken approximately 20 cm above the soil surface</tissue>
    </source>
</reference>
<name>A0A0A9F3B9_ARUDO</name>
<keyword evidence="1" id="KW-0812">Transmembrane</keyword>
<keyword evidence="1" id="KW-1133">Transmembrane helix</keyword>
<evidence type="ECO:0000313" key="2">
    <source>
        <dbReference type="EMBL" id="JAE07520.1"/>
    </source>
</evidence>
<dbReference type="AlphaFoldDB" id="A0A0A9F3B9"/>
<feature type="transmembrane region" description="Helical" evidence="1">
    <location>
        <begin position="9"/>
        <end position="27"/>
    </location>
</feature>
<accession>A0A0A9F3B9</accession>
<proteinExistence type="predicted"/>
<reference evidence="2" key="2">
    <citation type="journal article" date="2015" name="Data Brief">
        <title>Shoot transcriptome of the giant reed, Arundo donax.</title>
        <authorList>
            <person name="Barrero R.A."/>
            <person name="Guerrero F.D."/>
            <person name="Moolhuijzen P."/>
            <person name="Goolsby J.A."/>
            <person name="Tidwell J."/>
            <person name="Bellgard S.E."/>
            <person name="Bellgard M.I."/>
        </authorList>
    </citation>
    <scope>NUCLEOTIDE SEQUENCE</scope>
    <source>
        <tissue evidence="2">Shoot tissue taken approximately 20 cm above the soil surface</tissue>
    </source>
</reference>
<organism evidence="2">
    <name type="scientific">Arundo donax</name>
    <name type="common">Giant reed</name>
    <name type="synonym">Donax arundinaceus</name>
    <dbReference type="NCBI Taxonomy" id="35708"/>
    <lineage>
        <taxon>Eukaryota</taxon>
        <taxon>Viridiplantae</taxon>
        <taxon>Streptophyta</taxon>
        <taxon>Embryophyta</taxon>
        <taxon>Tracheophyta</taxon>
        <taxon>Spermatophyta</taxon>
        <taxon>Magnoliopsida</taxon>
        <taxon>Liliopsida</taxon>
        <taxon>Poales</taxon>
        <taxon>Poaceae</taxon>
        <taxon>PACMAD clade</taxon>
        <taxon>Arundinoideae</taxon>
        <taxon>Arundineae</taxon>
        <taxon>Arundo</taxon>
    </lineage>
</organism>